<comment type="caution">
    <text evidence="2">The sequence shown here is derived from an EMBL/GenBank/DDBJ whole genome shotgun (WGS) entry which is preliminary data.</text>
</comment>
<sequence length="355" mass="41983">MQIGIKYYNCSGFGRLYEYAHKQIHMITKEAKQRLKIILFWQNCGLRATISAFGAKQSILYKWRKVYRDSGCQLASLNPGSQVRKTTNKREVNLDILGEMKRLRLAVCPNMGKAKIKKFLDPFCCLNNLPIYSESKIGRIIKEKKIYHHRQRVYHNGTIKIIKKQKKLRKPKELVVNSPGDLIEIDTVVRFVSGLKRYIITAVDTFGRPAFAYTYNRAGGANARDFFKKLEEVMPFKIKSVQTDNGSEFHLYFRKYLQERNITHYYNYPDRSYRNGHIERFNRTIQEEFVDQSEFLLIDLNVFNSRLIDYLLWYNTKRPHWSLNLESPVDYLIKNNFISNMCWTNTGLSFNYLKI</sequence>
<dbReference type="PANTHER" id="PTHR47515">
    <property type="entry name" value="LOW CALCIUM RESPONSE LOCUS PROTEIN T"/>
    <property type="match status" value="1"/>
</dbReference>
<dbReference type="Proteomes" id="UP000230405">
    <property type="component" value="Unassembled WGS sequence"/>
</dbReference>
<organism evidence="2 3">
    <name type="scientific">Candidatus Komeilibacteria bacterium CG_4_10_14_0_2_um_filter_37_10</name>
    <dbReference type="NCBI Taxonomy" id="1974470"/>
    <lineage>
        <taxon>Bacteria</taxon>
        <taxon>Candidatus Komeiliibacteriota</taxon>
    </lineage>
</organism>
<dbReference type="InterPro" id="IPR036397">
    <property type="entry name" value="RNaseH_sf"/>
</dbReference>
<dbReference type="Pfam" id="PF13683">
    <property type="entry name" value="rve_3"/>
    <property type="match status" value="1"/>
</dbReference>
<dbReference type="SUPFAM" id="SSF53098">
    <property type="entry name" value="Ribonuclease H-like"/>
    <property type="match status" value="1"/>
</dbReference>
<dbReference type="Gene3D" id="3.30.420.10">
    <property type="entry name" value="Ribonuclease H-like superfamily/Ribonuclease H"/>
    <property type="match status" value="1"/>
</dbReference>
<dbReference type="PANTHER" id="PTHR47515:SF2">
    <property type="entry name" value="INTEGRASE CORE DOMAIN PROTEIN"/>
    <property type="match status" value="1"/>
</dbReference>
<dbReference type="InterPro" id="IPR012337">
    <property type="entry name" value="RNaseH-like_sf"/>
</dbReference>
<evidence type="ECO:0000313" key="2">
    <source>
        <dbReference type="EMBL" id="PIZ99061.1"/>
    </source>
</evidence>
<dbReference type="PROSITE" id="PS50994">
    <property type="entry name" value="INTEGRASE"/>
    <property type="match status" value="1"/>
</dbReference>
<protein>
    <recommendedName>
        <fullName evidence="1">Integrase catalytic domain-containing protein</fullName>
    </recommendedName>
</protein>
<name>A0A2M7VET2_9BACT</name>
<feature type="domain" description="Integrase catalytic" evidence="1">
    <location>
        <begin position="175"/>
        <end position="336"/>
    </location>
</feature>
<proteinExistence type="predicted"/>
<dbReference type="InterPro" id="IPR001584">
    <property type="entry name" value="Integrase_cat-core"/>
</dbReference>
<dbReference type="GO" id="GO:0003676">
    <property type="term" value="F:nucleic acid binding"/>
    <property type="evidence" value="ECO:0007669"/>
    <property type="project" value="InterPro"/>
</dbReference>
<dbReference type="GO" id="GO:0015074">
    <property type="term" value="P:DNA integration"/>
    <property type="evidence" value="ECO:0007669"/>
    <property type="project" value="InterPro"/>
</dbReference>
<dbReference type="EMBL" id="PFPO01000049">
    <property type="protein sequence ID" value="PIZ99061.1"/>
    <property type="molecule type" value="Genomic_DNA"/>
</dbReference>
<evidence type="ECO:0000313" key="3">
    <source>
        <dbReference type="Proteomes" id="UP000230405"/>
    </source>
</evidence>
<dbReference type="AlphaFoldDB" id="A0A2M7VET2"/>
<evidence type="ECO:0000259" key="1">
    <source>
        <dbReference type="PROSITE" id="PS50994"/>
    </source>
</evidence>
<reference evidence="3" key="1">
    <citation type="submission" date="2017-09" db="EMBL/GenBank/DDBJ databases">
        <title>Depth-based differentiation of microbial function through sediment-hosted aquifers and enrichment of novel symbionts in the deep terrestrial subsurface.</title>
        <authorList>
            <person name="Probst A.J."/>
            <person name="Ladd B."/>
            <person name="Jarett J.K."/>
            <person name="Geller-Mcgrath D.E."/>
            <person name="Sieber C.M.K."/>
            <person name="Emerson J.B."/>
            <person name="Anantharaman K."/>
            <person name="Thomas B.C."/>
            <person name="Malmstrom R."/>
            <person name="Stieglmeier M."/>
            <person name="Klingl A."/>
            <person name="Woyke T."/>
            <person name="Ryan C.M."/>
            <person name="Banfield J.F."/>
        </authorList>
    </citation>
    <scope>NUCLEOTIDE SEQUENCE [LARGE SCALE GENOMIC DNA]</scope>
</reference>
<accession>A0A2M7VET2</accession>
<gene>
    <name evidence="2" type="ORF">COX77_02600</name>
</gene>